<sequence>VPVEGIRHGPIVGFCGGNPPSPLTKGGYKKTEVCWLVFRYDSNLKQVARGLRNGMTLSEQLLWSRLRGRQIQGIQFYRQNPIGVYIVDFYAPKAKLVVEVDGRQHLDLDYRENDASRDAYLAGAGLSVLRFSNTQVSQELATVVTIIAKTLLDRINPAQLLISGNTYQPTHFLTDNPTSPLS</sequence>
<dbReference type="InterPro" id="IPR011335">
    <property type="entry name" value="Restrct_endonuc-II-like"/>
</dbReference>
<dbReference type="Gene3D" id="3.40.960.10">
    <property type="entry name" value="VSR Endonuclease"/>
    <property type="match status" value="1"/>
</dbReference>
<dbReference type="SUPFAM" id="SSF52980">
    <property type="entry name" value="Restriction endonuclease-like"/>
    <property type="match status" value="1"/>
</dbReference>
<dbReference type="EMBL" id="UINC01128240">
    <property type="protein sequence ID" value="SVD07863.1"/>
    <property type="molecule type" value="Genomic_DNA"/>
</dbReference>
<proteinExistence type="predicted"/>
<organism evidence="2">
    <name type="scientific">marine metagenome</name>
    <dbReference type="NCBI Taxonomy" id="408172"/>
    <lineage>
        <taxon>unclassified sequences</taxon>
        <taxon>metagenomes</taxon>
        <taxon>ecological metagenomes</taxon>
    </lineage>
</organism>
<feature type="domain" description="DUF559" evidence="1">
    <location>
        <begin position="43"/>
        <end position="150"/>
    </location>
</feature>
<dbReference type="CDD" id="cd01038">
    <property type="entry name" value="Endonuclease_DUF559"/>
    <property type="match status" value="1"/>
</dbReference>
<dbReference type="PANTHER" id="PTHR38590:SF1">
    <property type="entry name" value="BLL0828 PROTEIN"/>
    <property type="match status" value="1"/>
</dbReference>
<accession>A0A382SDB6</accession>
<dbReference type="AlphaFoldDB" id="A0A382SDB6"/>
<gene>
    <name evidence="2" type="ORF">METZ01_LOCUS360717</name>
</gene>
<evidence type="ECO:0000313" key="2">
    <source>
        <dbReference type="EMBL" id="SVD07863.1"/>
    </source>
</evidence>
<dbReference type="InterPro" id="IPR007569">
    <property type="entry name" value="DUF559"/>
</dbReference>
<name>A0A382SDB6_9ZZZZ</name>
<reference evidence="2" key="1">
    <citation type="submission" date="2018-05" db="EMBL/GenBank/DDBJ databases">
        <authorList>
            <person name="Lanie J.A."/>
            <person name="Ng W.-L."/>
            <person name="Kazmierczak K.M."/>
            <person name="Andrzejewski T.M."/>
            <person name="Davidsen T.M."/>
            <person name="Wayne K.J."/>
            <person name="Tettelin H."/>
            <person name="Glass J.I."/>
            <person name="Rusch D."/>
            <person name="Podicherti R."/>
            <person name="Tsui H.-C.T."/>
            <person name="Winkler M.E."/>
        </authorList>
    </citation>
    <scope>NUCLEOTIDE SEQUENCE</scope>
</reference>
<evidence type="ECO:0000259" key="1">
    <source>
        <dbReference type="Pfam" id="PF04480"/>
    </source>
</evidence>
<feature type="non-terminal residue" evidence="2">
    <location>
        <position position="1"/>
    </location>
</feature>
<dbReference type="InterPro" id="IPR047216">
    <property type="entry name" value="Endonuclease_DUF559_bact"/>
</dbReference>
<dbReference type="PANTHER" id="PTHR38590">
    <property type="entry name" value="BLL0828 PROTEIN"/>
    <property type="match status" value="1"/>
</dbReference>
<dbReference type="Pfam" id="PF04480">
    <property type="entry name" value="DUF559"/>
    <property type="match status" value="1"/>
</dbReference>
<protein>
    <recommendedName>
        <fullName evidence="1">DUF559 domain-containing protein</fullName>
    </recommendedName>
</protein>